<keyword evidence="1" id="KW-0472">Membrane</keyword>
<keyword evidence="1" id="KW-1133">Transmembrane helix</keyword>
<reference evidence="2 3" key="1">
    <citation type="submission" date="2019-07" db="EMBL/GenBank/DDBJ databases">
        <title>Whole genome shotgun sequence of Empedobacter brevis NBRC 14943.</title>
        <authorList>
            <person name="Hosoyama A."/>
            <person name="Uohara A."/>
            <person name="Ohji S."/>
            <person name="Ichikawa N."/>
        </authorList>
    </citation>
    <scope>NUCLEOTIDE SEQUENCE [LARGE SCALE GENOMIC DNA]</scope>
    <source>
        <strain evidence="2 3">NBRC 14943</strain>
    </source>
</reference>
<dbReference type="AlphaFoldDB" id="A0A511NLB8"/>
<feature type="transmembrane region" description="Helical" evidence="1">
    <location>
        <begin position="60"/>
        <end position="80"/>
    </location>
</feature>
<keyword evidence="3" id="KW-1185">Reference proteome</keyword>
<dbReference type="EMBL" id="BJXC01000034">
    <property type="protein sequence ID" value="GEM53590.1"/>
    <property type="molecule type" value="Genomic_DNA"/>
</dbReference>
<name>A0A511NLB8_9FLAO</name>
<comment type="caution">
    <text evidence="2">The sequence shown here is derived from an EMBL/GenBank/DDBJ whole genome shotgun (WGS) entry which is preliminary data.</text>
</comment>
<evidence type="ECO:0000313" key="2">
    <source>
        <dbReference type="EMBL" id="GEM53590.1"/>
    </source>
</evidence>
<keyword evidence="1" id="KW-0812">Transmembrane</keyword>
<accession>A0A511NLB8</accession>
<gene>
    <name evidence="2" type="ORF">EB1_33800</name>
</gene>
<organism evidence="2 3">
    <name type="scientific">Empedobacter brevis NBRC 14943 = ATCC 43319</name>
    <dbReference type="NCBI Taxonomy" id="1218108"/>
    <lineage>
        <taxon>Bacteria</taxon>
        <taxon>Pseudomonadati</taxon>
        <taxon>Bacteroidota</taxon>
        <taxon>Flavobacteriia</taxon>
        <taxon>Flavobacteriales</taxon>
        <taxon>Weeksellaceae</taxon>
        <taxon>Empedobacter</taxon>
    </lineage>
</organism>
<evidence type="ECO:0000256" key="1">
    <source>
        <dbReference type="SAM" id="Phobius"/>
    </source>
</evidence>
<protein>
    <submittedName>
        <fullName evidence="2">Uncharacterized protein</fullName>
    </submittedName>
</protein>
<proteinExistence type="predicted"/>
<sequence length="81" mass="9461">MKIKFNSKKQITCTFDHGNVIKESSTNFEFSYENNNTNSSNFSMIKTLTTFESLISLFQLFKELIVLIFSKLLMFILFSIN</sequence>
<dbReference type="Proteomes" id="UP000321245">
    <property type="component" value="Unassembled WGS sequence"/>
</dbReference>
<evidence type="ECO:0000313" key="3">
    <source>
        <dbReference type="Proteomes" id="UP000321245"/>
    </source>
</evidence>